<dbReference type="Proteomes" id="UP000198210">
    <property type="component" value="Chromosome I"/>
</dbReference>
<dbReference type="InterPro" id="IPR004919">
    <property type="entry name" value="GmrSD_N"/>
</dbReference>
<dbReference type="AlphaFoldDB" id="A0A1C5J2D0"/>
<evidence type="ECO:0000313" key="5">
    <source>
        <dbReference type="Proteomes" id="UP000198210"/>
    </source>
</evidence>
<evidence type="ECO:0000313" key="4">
    <source>
        <dbReference type="EMBL" id="SCG64752.1"/>
    </source>
</evidence>
<dbReference type="PANTHER" id="PTHR35149:SF1">
    <property type="entry name" value="DUF5655 DOMAIN-CONTAINING PROTEIN"/>
    <property type="match status" value="1"/>
</dbReference>
<protein>
    <recommendedName>
        <fullName evidence="6">DUF262 domain-containing protein</fullName>
    </recommendedName>
</protein>
<evidence type="ECO:0000259" key="2">
    <source>
        <dbReference type="Pfam" id="PF03235"/>
    </source>
</evidence>
<dbReference type="RefSeq" id="WP_172880653.1">
    <property type="nucleotide sequence ID" value="NZ_JBHLYF010000005.1"/>
</dbReference>
<evidence type="ECO:0000259" key="3">
    <source>
        <dbReference type="Pfam" id="PF07510"/>
    </source>
</evidence>
<evidence type="ECO:0008006" key="6">
    <source>
        <dbReference type="Google" id="ProtNLM"/>
    </source>
</evidence>
<dbReference type="InterPro" id="IPR011089">
    <property type="entry name" value="GmrSD_C"/>
</dbReference>
<evidence type="ECO:0000256" key="1">
    <source>
        <dbReference type="SAM" id="MobiDB-lite"/>
    </source>
</evidence>
<proteinExistence type="predicted"/>
<dbReference type="Pfam" id="PF07510">
    <property type="entry name" value="GmrSD_C"/>
    <property type="match status" value="1"/>
</dbReference>
<keyword evidence="5" id="KW-1185">Reference proteome</keyword>
<dbReference type="PANTHER" id="PTHR35149">
    <property type="entry name" value="SLL5132 PROTEIN"/>
    <property type="match status" value="1"/>
</dbReference>
<organism evidence="4 5">
    <name type="scientific">Micromonospora siamensis</name>
    <dbReference type="NCBI Taxonomy" id="299152"/>
    <lineage>
        <taxon>Bacteria</taxon>
        <taxon>Bacillati</taxon>
        <taxon>Actinomycetota</taxon>
        <taxon>Actinomycetes</taxon>
        <taxon>Micromonosporales</taxon>
        <taxon>Micromonosporaceae</taxon>
        <taxon>Micromonospora</taxon>
    </lineage>
</organism>
<name>A0A1C5J2D0_9ACTN</name>
<sequence>MDSKTLSLSRILTNEVRYTVPLFQRKYVWNEQENWWPLWTDVVETTCRLMTDQERGVDSTRPHFLGAVVHEGLLSKTGQLPEQRIIDGQQRMTTLQLLLAATRVAATDCGLSKSASRIGRLIENPHDSVKEAHDRYKVWPTNADRESFQRAMNDDPDDSLLGSAYRFFRERVIGFVNTADGGSGWDPGDEDDWAGPSISTEAESASTDDRLAALIETLRDLIRIVVIELDPAEDDAQVIFETLNAHGTALLPSDLVKNHMFNRAQVAGLSVDALHGKYWAALEDDWYSKEDSVGRTRRQRLDLAIGFWAASASPRGADVAQAHLFSTVQEIARARSGPMSRPDPEGVNRLFAEIAHHVTTWRRLRSASYGTAEGRFMSRLHDLNTTTPMPLVLWMAAQVDGQVPRAEFERALVSVESYLIRRAACGLTAKNYNRVFAAVLARAKKTDPAAVGEAVTSSLADLTDDSSRWPEDWEFESALTEEPQYRRLLRASRVRMVLEALESAMLGPDVEQLAPPGACLSEDEAPDGAGRTRAGKAFTVEHVLPRAWETHWPVPPGLSDHDRARETQRRNDDLDRLGNLTLVTGAKNSQMSNSAWPTKRNYLRTKSLLMLTQSTILALPRGPEEARSHDANAQAADELFADLWATDPHMAITLRGACLAQWALKVWPRP</sequence>
<gene>
    <name evidence="4" type="ORF">GA0074704_4053</name>
</gene>
<feature type="domain" description="GmrSD restriction endonucleases C-terminal" evidence="3">
    <location>
        <begin position="469"/>
        <end position="612"/>
    </location>
</feature>
<reference evidence="4 5" key="1">
    <citation type="submission" date="2016-06" db="EMBL/GenBank/DDBJ databases">
        <authorList>
            <person name="Kjaerup R.B."/>
            <person name="Dalgaard T.S."/>
            <person name="Juul-Madsen H.R."/>
        </authorList>
    </citation>
    <scope>NUCLEOTIDE SEQUENCE [LARGE SCALE GENOMIC DNA]</scope>
    <source>
        <strain evidence="4 5">DSM 45097</strain>
    </source>
</reference>
<feature type="region of interest" description="Disordered" evidence="1">
    <location>
        <begin position="180"/>
        <end position="202"/>
    </location>
</feature>
<accession>A0A1C5J2D0</accession>
<dbReference type="Pfam" id="PF03235">
    <property type="entry name" value="GmrSD_N"/>
    <property type="match status" value="1"/>
</dbReference>
<feature type="domain" description="GmrSD restriction endonucleases N-terminal" evidence="2">
    <location>
        <begin position="9"/>
        <end position="261"/>
    </location>
</feature>
<dbReference type="EMBL" id="LT607751">
    <property type="protein sequence ID" value="SCG64752.1"/>
    <property type="molecule type" value="Genomic_DNA"/>
</dbReference>